<organism evidence="2 3">
    <name type="scientific">Clostridium perfringens D str. JGS1721</name>
    <dbReference type="NCBI Taxonomy" id="488537"/>
    <lineage>
        <taxon>Bacteria</taxon>
        <taxon>Bacillati</taxon>
        <taxon>Bacillota</taxon>
        <taxon>Clostridia</taxon>
        <taxon>Eubacteriales</taxon>
        <taxon>Clostridiaceae</taxon>
        <taxon>Clostridium</taxon>
    </lineage>
</organism>
<sequence length="107" mass="12043">MLIAILLLLSIFNIFIGKKVKDKNLAHLLSGFDKEKDDLEYVSSVLGNTFKWIGNLGVIITAIYLILINSISVGLYLICYVGVIILFTVNLTFKTDRHRRSKLKAAK</sequence>
<dbReference type="AlphaFoldDB" id="B1V7E6"/>
<feature type="transmembrane region" description="Helical" evidence="1">
    <location>
        <begin position="41"/>
        <end position="67"/>
    </location>
</feature>
<accession>B1V7E6</accession>
<proteinExistence type="predicted"/>
<reference evidence="2 3" key="1">
    <citation type="submission" date="2008-03" db="EMBL/GenBank/DDBJ databases">
        <authorList>
            <person name="Paulsen I."/>
            <person name="Sebastian Y."/>
        </authorList>
    </citation>
    <scope>NUCLEOTIDE SEQUENCE [LARGE SCALE GENOMIC DNA]</scope>
    <source>
        <strain evidence="3">D str. JGS1721</strain>
    </source>
</reference>
<gene>
    <name evidence="2" type="ORF">CJD_1827</name>
</gene>
<dbReference type="RefSeq" id="WP_003476306.1">
    <property type="nucleotide sequence ID" value="NZ_ABOO01000060.1"/>
</dbReference>
<dbReference type="Proteomes" id="UP000003188">
    <property type="component" value="Unassembled WGS sequence"/>
</dbReference>
<evidence type="ECO:0000313" key="2">
    <source>
        <dbReference type="EMBL" id="EDT70266.1"/>
    </source>
</evidence>
<evidence type="ECO:0000313" key="3">
    <source>
        <dbReference type="Proteomes" id="UP000003188"/>
    </source>
</evidence>
<keyword evidence="1" id="KW-0812">Transmembrane</keyword>
<keyword evidence="1" id="KW-0472">Membrane</keyword>
<dbReference type="EMBL" id="ABOO01000060">
    <property type="protein sequence ID" value="EDT70266.1"/>
    <property type="molecule type" value="Genomic_DNA"/>
</dbReference>
<keyword evidence="1" id="KW-1133">Transmembrane helix</keyword>
<name>B1V7E6_CLOPF</name>
<protein>
    <submittedName>
        <fullName evidence="2">Conserved domain protein</fullName>
    </submittedName>
</protein>
<evidence type="ECO:0000256" key="1">
    <source>
        <dbReference type="SAM" id="Phobius"/>
    </source>
</evidence>
<feature type="transmembrane region" description="Helical" evidence="1">
    <location>
        <begin position="74"/>
        <end position="93"/>
    </location>
</feature>
<comment type="caution">
    <text evidence="2">The sequence shown here is derived from an EMBL/GenBank/DDBJ whole genome shotgun (WGS) entry which is preliminary data.</text>
</comment>